<name>A0A0E9XX56_ANGAN</name>
<reference evidence="1" key="2">
    <citation type="journal article" date="2015" name="Fish Shellfish Immunol.">
        <title>Early steps in the European eel (Anguilla anguilla)-Vibrio vulnificus interaction in the gills: Role of the RtxA13 toxin.</title>
        <authorList>
            <person name="Callol A."/>
            <person name="Pajuelo D."/>
            <person name="Ebbesson L."/>
            <person name="Teles M."/>
            <person name="MacKenzie S."/>
            <person name="Amaro C."/>
        </authorList>
    </citation>
    <scope>NUCLEOTIDE SEQUENCE</scope>
</reference>
<dbReference type="EMBL" id="GBXM01099701">
    <property type="protein sequence ID" value="JAH08876.1"/>
    <property type="molecule type" value="Transcribed_RNA"/>
</dbReference>
<dbReference type="EMBL" id="GBXM01001280">
    <property type="protein sequence ID" value="JAI07298.1"/>
    <property type="molecule type" value="Transcribed_RNA"/>
</dbReference>
<protein>
    <submittedName>
        <fullName evidence="1">Uncharacterized protein</fullName>
    </submittedName>
</protein>
<sequence length="36" mass="3889">MGKLSLSAGLGSDLILNLKWLTPQSSNLISVFKINE</sequence>
<evidence type="ECO:0000313" key="1">
    <source>
        <dbReference type="EMBL" id="JAI07298.1"/>
    </source>
</evidence>
<reference evidence="1" key="1">
    <citation type="submission" date="2014-11" db="EMBL/GenBank/DDBJ databases">
        <authorList>
            <person name="Amaro Gonzalez C."/>
        </authorList>
    </citation>
    <scope>NUCLEOTIDE SEQUENCE</scope>
</reference>
<organism evidence="1">
    <name type="scientific">Anguilla anguilla</name>
    <name type="common">European freshwater eel</name>
    <name type="synonym">Muraena anguilla</name>
    <dbReference type="NCBI Taxonomy" id="7936"/>
    <lineage>
        <taxon>Eukaryota</taxon>
        <taxon>Metazoa</taxon>
        <taxon>Chordata</taxon>
        <taxon>Craniata</taxon>
        <taxon>Vertebrata</taxon>
        <taxon>Euteleostomi</taxon>
        <taxon>Actinopterygii</taxon>
        <taxon>Neopterygii</taxon>
        <taxon>Teleostei</taxon>
        <taxon>Anguilliformes</taxon>
        <taxon>Anguillidae</taxon>
        <taxon>Anguilla</taxon>
    </lineage>
</organism>
<dbReference type="AlphaFoldDB" id="A0A0E9XX56"/>
<accession>A0A0E9XX56</accession>
<proteinExistence type="predicted"/>